<evidence type="ECO:0000313" key="3">
    <source>
        <dbReference type="Proteomes" id="UP000317369"/>
    </source>
</evidence>
<dbReference type="KEGG" id="pcor:KS4_12010"/>
<evidence type="ECO:0000256" key="1">
    <source>
        <dbReference type="SAM" id="Phobius"/>
    </source>
</evidence>
<keyword evidence="1" id="KW-1133">Transmembrane helix</keyword>
<organism evidence="2 3">
    <name type="scientific">Poriferisphaera corsica</name>
    <dbReference type="NCBI Taxonomy" id="2528020"/>
    <lineage>
        <taxon>Bacteria</taxon>
        <taxon>Pseudomonadati</taxon>
        <taxon>Planctomycetota</taxon>
        <taxon>Phycisphaerae</taxon>
        <taxon>Phycisphaerales</taxon>
        <taxon>Phycisphaeraceae</taxon>
        <taxon>Poriferisphaera</taxon>
    </lineage>
</organism>
<sequence>MNGVLKTIGIKRLGATICSALFVISLLYLYSRSPQTNQIFDAFNIKSSYKITKIQDYYKIKLLNGYAEVFLGNLEGNDAYISLFDGDQESYISEYNMRWELGSFNNGQECVYAFYNDKALTLRVFFSGAVQVQSAKNLIDHINFRNKF</sequence>
<keyword evidence="1" id="KW-0472">Membrane</keyword>
<evidence type="ECO:0000313" key="2">
    <source>
        <dbReference type="EMBL" id="QDU33156.1"/>
    </source>
</evidence>
<protein>
    <submittedName>
        <fullName evidence="2">Uncharacterized protein</fullName>
    </submittedName>
</protein>
<feature type="transmembrane region" description="Helical" evidence="1">
    <location>
        <begin position="12"/>
        <end position="30"/>
    </location>
</feature>
<name>A0A517YSF7_9BACT</name>
<reference evidence="2 3" key="1">
    <citation type="submission" date="2019-02" db="EMBL/GenBank/DDBJ databases">
        <title>Deep-cultivation of Planctomycetes and their phenomic and genomic characterization uncovers novel biology.</title>
        <authorList>
            <person name="Wiegand S."/>
            <person name="Jogler M."/>
            <person name="Boedeker C."/>
            <person name="Pinto D."/>
            <person name="Vollmers J."/>
            <person name="Rivas-Marin E."/>
            <person name="Kohn T."/>
            <person name="Peeters S.H."/>
            <person name="Heuer A."/>
            <person name="Rast P."/>
            <person name="Oberbeckmann S."/>
            <person name="Bunk B."/>
            <person name="Jeske O."/>
            <person name="Meyerdierks A."/>
            <person name="Storesund J.E."/>
            <person name="Kallscheuer N."/>
            <person name="Luecker S."/>
            <person name="Lage O.M."/>
            <person name="Pohl T."/>
            <person name="Merkel B.J."/>
            <person name="Hornburger P."/>
            <person name="Mueller R.-W."/>
            <person name="Bruemmer F."/>
            <person name="Labrenz M."/>
            <person name="Spormann A.M."/>
            <person name="Op den Camp H."/>
            <person name="Overmann J."/>
            <person name="Amann R."/>
            <person name="Jetten M.S.M."/>
            <person name="Mascher T."/>
            <person name="Medema M.H."/>
            <person name="Devos D.P."/>
            <person name="Kaster A.-K."/>
            <person name="Ovreas L."/>
            <person name="Rohde M."/>
            <person name="Galperin M.Y."/>
            <person name="Jogler C."/>
        </authorList>
    </citation>
    <scope>NUCLEOTIDE SEQUENCE [LARGE SCALE GENOMIC DNA]</scope>
    <source>
        <strain evidence="2 3">KS4</strain>
    </source>
</reference>
<proteinExistence type="predicted"/>
<dbReference type="Proteomes" id="UP000317369">
    <property type="component" value="Chromosome"/>
</dbReference>
<keyword evidence="3" id="KW-1185">Reference proteome</keyword>
<dbReference type="AlphaFoldDB" id="A0A517YSF7"/>
<keyword evidence="1" id="KW-0812">Transmembrane</keyword>
<dbReference type="EMBL" id="CP036425">
    <property type="protein sequence ID" value="QDU33156.1"/>
    <property type="molecule type" value="Genomic_DNA"/>
</dbReference>
<accession>A0A517YSF7</accession>
<gene>
    <name evidence="2" type="ORF">KS4_12010</name>
</gene>